<dbReference type="PANTHER" id="PTHR31672:SF13">
    <property type="entry name" value="F-BOX PROTEIN CPR30-LIKE"/>
    <property type="match status" value="1"/>
</dbReference>
<dbReference type="AlphaFoldDB" id="A0A803M8Q9"/>
<dbReference type="EnsemblPlants" id="AUR62025285-RA">
    <property type="protein sequence ID" value="AUR62025285-RA:cds"/>
    <property type="gene ID" value="AUR62025285"/>
</dbReference>
<keyword evidence="3" id="KW-1185">Reference proteome</keyword>
<evidence type="ECO:0000313" key="2">
    <source>
        <dbReference type="EnsemblPlants" id="AUR62025285-RA:cds"/>
    </source>
</evidence>
<dbReference type="Proteomes" id="UP000596660">
    <property type="component" value="Unplaced"/>
</dbReference>
<evidence type="ECO:0000313" key="3">
    <source>
        <dbReference type="Proteomes" id="UP000596660"/>
    </source>
</evidence>
<reference evidence="2" key="2">
    <citation type="submission" date="2021-03" db="UniProtKB">
        <authorList>
            <consortium name="EnsemblPlants"/>
        </authorList>
    </citation>
    <scope>IDENTIFICATION</scope>
</reference>
<dbReference type="InterPro" id="IPR001810">
    <property type="entry name" value="F-box_dom"/>
</dbReference>
<dbReference type="Pfam" id="PF00646">
    <property type="entry name" value="F-box"/>
    <property type="match status" value="1"/>
</dbReference>
<dbReference type="InterPro" id="IPR050796">
    <property type="entry name" value="SCF_F-box_component"/>
</dbReference>
<dbReference type="Gene3D" id="1.20.1280.50">
    <property type="match status" value="1"/>
</dbReference>
<name>A0A803M8Q9_CHEQI</name>
<proteinExistence type="predicted"/>
<organism evidence="2 3">
    <name type="scientific">Chenopodium quinoa</name>
    <name type="common">Quinoa</name>
    <dbReference type="NCBI Taxonomy" id="63459"/>
    <lineage>
        <taxon>Eukaryota</taxon>
        <taxon>Viridiplantae</taxon>
        <taxon>Streptophyta</taxon>
        <taxon>Embryophyta</taxon>
        <taxon>Tracheophyta</taxon>
        <taxon>Spermatophyta</taxon>
        <taxon>Magnoliopsida</taxon>
        <taxon>eudicotyledons</taxon>
        <taxon>Gunneridae</taxon>
        <taxon>Pentapetalae</taxon>
        <taxon>Caryophyllales</taxon>
        <taxon>Chenopodiaceae</taxon>
        <taxon>Chenopodioideae</taxon>
        <taxon>Atripliceae</taxon>
        <taxon>Chenopodium</taxon>
    </lineage>
</organism>
<dbReference type="SMART" id="SM00256">
    <property type="entry name" value="FBOX"/>
    <property type="match status" value="1"/>
</dbReference>
<evidence type="ECO:0000259" key="1">
    <source>
        <dbReference type="PROSITE" id="PS50181"/>
    </source>
</evidence>
<reference evidence="2" key="1">
    <citation type="journal article" date="2017" name="Nature">
        <title>The genome of Chenopodium quinoa.</title>
        <authorList>
            <person name="Jarvis D.E."/>
            <person name="Ho Y.S."/>
            <person name="Lightfoot D.J."/>
            <person name="Schmoeckel S.M."/>
            <person name="Li B."/>
            <person name="Borm T.J.A."/>
            <person name="Ohyanagi H."/>
            <person name="Mineta K."/>
            <person name="Michell C.T."/>
            <person name="Saber N."/>
            <person name="Kharbatia N.M."/>
            <person name="Rupper R.R."/>
            <person name="Sharp A.R."/>
            <person name="Dally N."/>
            <person name="Boughton B.A."/>
            <person name="Woo Y.H."/>
            <person name="Gao G."/>
            <person name="Schijlen E.G.W.M."/>
            <person name="Guo X."/>
            <person name="Momin A.A."/>
            <person name="Negrao S."/>
            <person name="Al-Babili S."/>
            <person name="Gehring C."/>
            <person name="Roessner U."/>
            <person name="Jung C."/>
            <person name="Murphy K."/>
            <person name="Arold S.T."/>
            <person name="Gojobori T."/>
            <person name="van der Linden C.G."/>
            <person name="van Loo E.N."/>
            <person name="Jellen E.N."/>
            <person name="Maughan P.J."/>
            <person name="Tester M."/>
        </authorList>
    </citation>
    <scope>NUCLEOTIDE SEQUENCE [LARGE SCALE GENOMIC DNA]</scope>
    <source>
        <strain evidence="2">cv. PI 614886</strain>
    </source>
</reference>
<protein>
    <recommendedName>
        <fullName evidence="1">F-box domain-containing protein</fullName>
    </recommendedName>
</protein>
<dbReference type="InterPro" id="IPR036047">
    <property type="entry name" value="F-box-like_dom_sf"/>
</dbReference>
<sequence>MLESSSSSNSGVAKVSDLPGSILINIFGRLPLKTVINCKFVCKSWRSLISDSYFYQVYSHHIPTTVFFEVKEMSSSLLNLKEISVIDRQSCGIAKMQLTTNSRDHVVDIRNMNIQLGNGCNGLICLRGVKTGEPSLIWNPITRQVIVVPKPATTADDNNVVAEENFKAIKAPPIFSSHKKNKYHWSNLGIIGNFLSICAIDAKAFRPDIQVWVMEKYGVPESWALRFSIRDFFIDWCNPYRSIQVINIRDNDEILMLCANHFVKLYNLRERRFRTVEIFDFPVIAHVPSFVSLKDVFREHPWGSG</sequence>
<dbReference type="SUPFAM" id="SSF81383">
    <property type="entry name" value="F-box domain"/>
    <property type="match status" value="1"/>
</dbReference>
<feature type="domain" description="F-box" evidence="1">
    <location>
        <begin position="12"/>
        <end position="58"/>
    </location>
</feature>
<dbReference type="PROSITE" id="PS50181">
    <property type="entry name" value="FBOX"/>
    <property type="match status" value="1"/>
</dbReference>
<dbReference type="PANTHER" id="PTHR31672">
    <property type="entry name" value="BNACNNG10540D PROTEIN"/>
    <property type="match status" value="1"/>
</dbReference>
<dbReference type="Gramene" id="AUR62025285-RA">
    <property type="protein sequence ID" value="AUR62025285-RA:cds"/>
    <property type="gene ID" value="AUR62025285"/>
</dbReference>
<accession>A0A803M8Q9</accession>